<dbReference type="STRING" id="128944.AWM75_06650"/>
<keyword evidence="4" id="KW-0663">Pyridoxal phosphate</keyword>
<dbReference type="PANTHER" id="PTHR11601">
    <property type="entry name" value="CYSTEINE DESULFURYLASE FAMILY MEMBER"/>
    <property type="match status" value="1"/>
</dbReference>
<keyword evidence="9" id="KW-1185">Reference proteome</keyword>
<dbReference type="Gene3D" id="3.90.1150.10">
    <property type="entry name" value="Aspartate Aminotransferase, domain 1"/>
    <property type="match status" value="1"/>
</dbReference>
<dbReference type="GO" id="GO:0008483">
    <property type="term" value="F:transaminase activity"/>
    <property type="evidence" value="ECO:0007669"/>
    <property type="project" value="UniProtKB-KW"/>
</dbReference>
<sequence length="382" mass="42244">MSPNIYFDNAATTPTFPEVVTSMVTTMEKFYANPSSLHKAGTRSQALLKQARQQIATSLGCQAEEIFFTSGGTEADNWAIKGTAWEKAQTGKHIITTKVEHPAVKEPMKRLEKQGFQVTYLDVDREGKIKIEDLAQAIRPDTILVSVMAINNEVGALQPIAAIGDLLNNYPTIHFHVDGVQSLGHFEKPLIHDRVDMLSLSAHKFNGPRGVGLLYKQANRKIVPLLEGGGQEFKQRSTTENLPGIVGMAKAMRLTLDQAPTVNQRHQKMMQKLRDFLADYSDRVTIFSPQDAASHVLCFALSGVRGEVMVHALEDEGIMVSTTSACSSRAQQASSTLAAMHVSNQAAKEAIRLSLGSHNQLEEMTRFISVYQEKLKHFERIQ</sequence>
<dbReference type="GO" id="GO:0031071">
    <property type="term" value="F:cysteine desulfurase activity"/>
    <property type="evidence" value="ECO:0007669"/>
    <property type="project" value="UniProtKB-ARBA"/>
</dbReference>
<dbReference type="RefSeq" id="WP_067979909.1">
    <property type="nucleotide sequence ID" value="NZ_FNHJ01000002.1"/>
</dbReference>
<evidence type="ECO:0000256" key="2">
    <source>
        <dbReference type="ARBA" id="ARBA00006490"/>
    </source>
</evidence>
<dbReference type="InterPro" id="IPR015422">
    <property type="entry name" value="PyrdxlP-dep_Trfase_small"/>
</dbReference>
<dbReference type="Pfam" id="PF00266">
    <property type="entry name" value="Aminotran_5"/>
    <property type="match status" value="1"/>
</dbReference>
<dbReference type="GO" id="GO:0051536">
    <property type="term" value="F:iron-sulfur cluster binding"/>
    <property type="evidence" value="ECO:0007669"/>
    <property type="project" value="UniProtKB-KW"/>
</dbReference>
<dbReference type="PANTHER" id="PTHR11601:SF50">
    <property type="entry name" value="CYSTEINE DESULFURASE ISCS 2-RELATED"/>
    <property type="match status" value="1"/>
</dbReference>
<dbReference type="EMBL" id="CP014163">
    <property type="protein sequence ID" value="AMB99680.1"/>
    <property type="molecule type" value="Genomic_DNA"/>
</dbReference>
<keyword evidence="8" id="KW-0808">Transferase</keyword>
<dbReference type="OrthoDB" id="9808002at2"/>
<dbReference type="InterPro" id="IPR020578">
    <property type="entry name" value="Aminotrans_V_PyrdxlP_BS"/>
</dbReference>
<dbReference type="PIRSF" id="PIRSF005572">
    <property type="entry name" value="NifS"/>
    <property type="match status" value="1"/>
</dbReference>
<protein>
    <submittedName>
        <fullName evidence="8">Aminotransferase V</fullName>
    </submittedName>
</protein>
<dbReference type="FunFam" id="3.40.640.10:FF:000084">
    <property type="entry name" value="IscS-like cysteine desulfurase"/>
    <property type="match status" value="1"/>
</dbReference>
<dbReference type="KEGG" id="auh:AWM75_06650"/>
<comment type="similarity">
    <text evidence="2">Belongs to the class-V pyridoxal-phosphate-dependent aminotransferase family. NifS/IscS subfamily.</text>
</comment>
<accession>A0A0X8FLV7</accession>
<keyword evidence="8" id="KW-0032">Aminotransferase</keyword>
<comment type="cofactor">
    <cofactor evidence="1 7">
        <name>pyridoxal 5'-phosphate</name>
        <dbReference type="ChEBI" id="CHEBI:597326"/>
    </cofactor>
</comment>
<dbReference type="InterPro" id="IPR015421">
    <property type="entry name" value="PyrdxlP-dep_Trfase_major"/>
</dbReference>
<evidence type="ECO:0000256" key="5">
    <source>
        <dbReference type="ARBA" id="ARBA00023004"/>
    </source>
</evidence>
<keyword evidence="5" id="KW-0408">Iron</keyword>
<proteinExistence type="inferred from homology"/>
<dbReference type="Proteomes" id="UP000062260">
    <property type="component" value="Chromosome"/>
</dbReference>
<dbReference type="Gene3D" id="1.10.260.50">
    <property type="match status" value="1"/>
</dbReference>
<evidence type="ECO:0000256" key="4">
    <source>
        <dbReference type="ARBA" id="ARBA00022898"/>
    </source>
</evidence>
<evidence type="ECO:0000256" key="6">
    <source>
        <dbReference type="ARBA" id="ARBA00023014"/>
    </source>
</evidence>
<keyword evidence="6" id="KW-0411">Iron-sulfur</keyword>
<reference evidence="9" key="2">
    <citation type="submission" date="2016-01" db="EMBL/GenBank/DDBJ databases">
        <title>Six Aerococcus type strain genome sequencing and assembly using PacBio and Illumina Hiseq.</title>
        <authorList>
            <person name="Carkaci D."/>
            <person name="Dargis R."/>
            <person name="Nielsen X.C."/>
            <person name="Skovgaard O."/>
            <person name="Fuursted K."/>
            <person name="Christensen J.J."/>
        </authorList>
    </citation>
    <scope>NUCLEOTIDE SEQUENCE [LARGE SCALE GENOMIC DNA]</scope>
    <source>
        <strain evidence="9">CCUG42038B</strain>
    </source>
</reference>
<name>A0A0X8FLV7_9LACT</name>
<organism evidence="8 9">
    <name type="scientific">Aerococcus urinaehominis</name>
    <dbReference type="NCBI Taxonomy" id="128944"/>
    <lineage>
        <taxon>Bacteria</taxon>
        <taxon>Bacillati</taxon>
        <taxon>Bacillota</taxon>
        <taxon>Bacilli</taxon>
        <taxon>Lactobacillales</taxon>
        <taxon>Aerococcaceae</taxon>
        <taxon>Aerococcus</taxon>
    </lineage>
</organism>
<gene>
    <name evidence="8" type="ORF">AWM75_06650</name>
</gene>
<dbReference type="AlphaFoldDB" id="A0A0X8FLV7"/>
<evidence type="ECO:0000313" key="9">
    <source>
        <dbReference type="Proteomes" id="UP000062260"/>
    </source>
</evidence>
<dbReference type="SUPFAM" id="SSF53383">
    <property type="entry name" value="PLP-dependent transferases"/>
    <property type="match status" value="1"/>
</dbReference>
<dbReference type="InterPro" id="IPR015424">
    <property type="entry name" value="PyrdxlP-dep_Trfase"/>
</dbReference>
<dbReference type="InterPro" id="IPR016454">
    <property type="entry name" value="Cysteine_dSase"/>
</dbReference>
<keyword evidence="3" id="KW-0479">Metal-binding</keyword>
<reference evidence="8 9" key="1">
    <citation type="journal article" date="2016" name="Genome Announc.">
        <title>Complete Genome Sequences of Aerococcus christensenii CCUG 28831T, Aerococcus sanguinicola CCUG 43001T, Aerococcus urinae CCUG 36881T, Aerococcus urinaeequi CCUG 28094T, Aerococcus urinaehominis CCUG 42038 BT, and Aerococcus viridans CCUG 4311T.</title>
        <authorList>
            <person name="Carkaci D."/>
            <person name="Dargis R."/>
            <person name="Nielsen X.C."/>
            <person name="Skovgaard O."/>
            <person name="Fuursted K."/>
            <person name="Christensen J.J."/>
        </authorList>
    </citation>
    <scope>NUCLEOTIDE SEQUENCE [LARGE SCALE GENOMIC DNA]</scope>
    <source>
        <strain evidence="8 9">CCUG42038B</strain>
    </source>
</reference>
<evidence type="ECO:0000256" key="7">
    <source>
        <dbReference type="RuleBase" id="RU004504"/>
    </source>
</evidence>
<dbReference type="InterPro" id="IPR000192">
    <property type="entry name" value="Aminotrans_V_dom"/>
</dbReference>
<dbReference type="GO" id="GO:0046872">
    <property type="term" value="F:metal ion binding"/>
    <property type="evidence" value="ECO:0007669"/>
    <property type="project" value="UniProtKB-KW"/>
</dbReference>
<dbReference type="Gene3D" id="3.40.640.10">
    <property type="entry name" value="Type I PLP-dependent aspartate aminotransferase-like (Major domain)"/>
    <property type="match status" value="1"/>
</dbReference>
<evidence type="ECO:0000256" key="1">
    <source>
        <dbReference type="ARBA" id="ARBA00001933"/>
    </source>
</evidence>
<evidence type="ECO:0000313" key="8">
    <source>
        <dbReference type="EMBL" id="AMB99680.1"/>
    </source>
</evidence>
<dbReference type="PROSITE" id="PS00595">
    <property type="entry name" value="AA_TRANSFER_CLASS_5"/>
    <property type="match status" value="1"/>
</dbReference>
<evidence type="ECO:0000256" key="3">
    <source>
        <dbReference type="ARBA" id="ARBA00022723"/>
    </source>
</evidence>